<reference evidence="1 2" key="1">
    <citation type="submission" date="2024-02" db="EMBL/GenBank/DDBJ databases">
        <title>Chromosome-level genome assembly of the Eurasian Minnow (Phoxinus phoxinus).</title>
        <authorList>
            <person name="Oriowo T.O."/>
            <person name="Martin S."/>
            <person name="Stange M."/>
            <person name="Chrysostomakis Y."/>
            <person name="Brown T."/>
            <person name="Winkler S."/>
            <person name="Kukowka S."/>
            <person name="Myers E.W."/>
            <person name="Bohne A."/>
        </authorList>
    </citation>
    <scope>NUCLEOTIDE SEQUENCE [LARGE SCALE GENOMIC DNA]</scope>
    <source>
        <strain evidence="1">ZFMK-TIS-60720</strain>
        <tissue evidence="1">Whole Organism</tissue>
    </source>
</reference>
<dbReference type="EMBL" id="JAYKXH010000018">
    <property type="protein sequence ID" value="KAK7136838.1"/>
    <property type="molecule type" value="Genomic_DNA"/>
</dbReference>
<dbReference type="Proteomes" id="UP001364617">
    <property type="component" value="Unassembled WGS sequence"/>
</dbReference>
<protein>
    <submittedName>
        <fullName evidence="1">Uncharacterized protein</fullName>
    </submittedName>
</protein>
<comment type="caution">
    <text evidence="1">The sequence shown here is derived from an EMBL/GenBank/DDBJ whole genome shotgun (WGS) entry which is preliminary data.</text>
</comment>
<organism evidence="1 2">
    <name type="scientific">Phoxinus phoxinus</name>
    <name type="common">Eurasian minnow</name>
    <dbReference type="NCBI Taxonomy" id="58324"/>
    <lineage>
        <taxon>Eukaryota</taxon>
        <taxon>Metazoa</taxon>
        <taxon>Chordata</taxon>
        <taxon>Craniata</taxon>
        <taxon>Vertebrata</taxon>
        <taxon>Euteleostomi</taxon>
        <taxon>Actinopterygii</taxon>
        <taxon>Neopterygii</taxon>
        <taxon>Teleostei</taxon>
        <taxon>Ostariophysi</taxon>
        <taxon>Cypriniformes</taxon>
        <taxon>Leuciscidae</taxon>
        <taxon>Phoxininae</taxon>
        <taxon>Phoxinus</taxon>
    </lineage>
</organism>
<keyword evidence="2" id="KW-1185">Reference proteome</keyword>
<name>A0AAN9CKU4_9TELE</name>
<evidence type="ECO:0000313" key="2">
    <source>
        <dbReference type="Proteomes" id="UP001364617"/>
    </source>
</evidence>
<dbReference type="AlphaFoldDB" id="A0AAN9CKU4"/>
<gene>
    <name evidence="1" type="ORF">R3I93_017025</name>
</gene>
<accession>A0AAN9CKU4</accession>
<sequence length="72" mass="8136">MDEASSSLRGLDVKRRICHHLTCHLAETSERRTRIAPALLTACSPSLRIDEALRPRCRQAVETRSQGHPSRM</sequence>
<evidence type="ECO:0000313" key="1">
    <source>
        <dbReference type="EMBL" id="KAK7136838.1"/>
    </source>
</evidence>
<proteinExistence type="predicted"/>